<evidence type="ECO:0008006" key="3">
    <source>
        <dbReference type="Google" id="ProtNLM"/>
    </source>
</evidence>
<organism evidence="2">
    <name type="scientific">uncultured Aureispira sp</name>
    <dbReference type="NCBI Taxonomy" id="1331704"/>
    <lineage>
        <taxon>Bacteria</taxon>
        <taxon>Pseudomonadati</taxon>
        <taxon>Bacteroidota</taxon>
        <taxon>Saprospiria</taxon>
        <taxon>Saprospirales</taxon>
        <taxon>Saprospiraceae</taxon>
        <taxon>Aureispira</taxon>
        <taxon>environmental samples</taxon>
    </lineage>
</organism>
<gene>
    <name evidence="2" type="ORF">HELGO_WM18228</name>
</gene>
<dbReference type="SUPFAM" id="SSF50998">
    <property type="entry name" value="Quinoprotein alcohol dehydrogenase-like"/>
    <property type="match status" value="1"/>
</dbReference>
<dbReference type="SUPFAM" id="SSF69322">
    <property type="entry name" value="Tricorn protease domain 2"/>
    <property type="match status" value="1"/>
</dbReference>
<proteinExistence type="predicted"/>
<dbReference type="EMBL" id="CACVAQ010000294">
    <property type="protein sequence ID" value="CAA6821065.1"/>
    <property type="molecule type" value="Genomic_DNA"/>
</dbReference>
<protein>
    <recommendedName>
        <fullName evidence="3">Pyrrolo-quinoline quinone</fullName>
    </recommendedName>
</protein>
<keyword evidence="1" id="KW-0812">Transmembrane</keyword>
<sequence length="537" mass="59420">MNRSIKFLIGIIVITITAILILLYQLPPKKTAVKPLPSPAIKIPSSKILPKPLPEKKRPNPYKGTFETAEGAFLDLELLNASFLHNHTRNYYGDSAPSQLKILWKHHLGGGTTKVGAALKTWKGAGWTGQPLLVSINGKKYLIQGAYDHQLKKIDAQTGALVWQYQYDDVIKGTGTLWLNQKADSLKHFCVILQGSRAGKSIYSTTVPSYRAISLFTGEELWRLNSIKTDSYSRDVDASALVLNDTAYIGLENGIFAILDPNPKQASLRNGLLQPHIHKDSDTLYLKSDLLEHGGNVVTEASPTLLGNRIYIASGSGHIWGYNLDTDSIDWDYFVGSDIDGSPVVTQDSCLLITLEKQHIKGQGGVLKLNPKKKPEAAVEWFFPTLNKSFSLWDGGVIGSTGVNVVSKGEHTPNFAVFTAIDGFMYVVNSNKIDKKAPKATFDDTHFFPQPQLLFKYKTGASISTPIVVQDKIIAATYKGVHLFRFDKEMNFKLLEMVKIRCEATPVVDAGRIYLASRNGYLYCFGGQDTSFNTSWD</sequence>
<dbReference type="PANTHER" id="PTHR34512">
    <property type="entry name" value="CELL SURFACE PROTEIN"/>
    <property type="match status" value="1"/>
</dbReference>
<keyword evidence="1" id="KW-1133">Transmembrane helix</keyword>
<dbReference type="PANTHER" id="PTHR34512:SF30">
    <property type="entry name" value="OUTER MEMBRANE PROTEIN ASSEMBLY FACTOR BAMB"/>
    <property type="match status" value="1"/>
</dbReference>
<dbReference type="AlphaFoldDB" id="A0A6S6TP87"/>
<dbReference type="InterPro" id="IPR011047">
    <property type="entry name" value="Quinoprotein_ADH-like_sf"/>
</dbReference>
<evidence type="ECO:0000313" key="2">
    <source>
        <dbReference type="EMBL" id="CAA6821065.1"/>
    </source>
</evidence>
<dbReference type="SMART" id="SM00564">
    <property type="entry name" value="PQQ"/>
    <property type="match status" value="3"/>
</dbReference>
<reference evidence="2" key="1">
    <citation type="submission" date="2020-01" db="EMBL/GenBank/DDBJ databases">
        <authorList>
            <person name="Meier V. D."/>
            <person name="Meier V D."/>
        </authorList>
    </citation>
    <scope>NUCLEOTIDE SEQUENCE</scope>
    <source>
        <strain evidence="2">HLG_WM_MAG_10</strain>
    </source>
</reference>
<name>A0A6S6TP87_9BACT</name>
<dbReference type="InterPro" id="IPR015943">
    <property type="entry name" value="WD40/YVTN_repeat-like_dom_sf"/>
</dbReference>
<accession>A0A6S6TP87</accession>
<feature type="transmembrane region" description="Helical" evidence="1">
    <location>
        <begin position="7"/>
        <end position="26"/>
    </location>
</feature>
<dbReference type="InterPro" id="IPR018391">
    <property type="entry name" value="PQQ_b-propeller_rpt"/>
</dbReference>
<evidence type="ECO:0000256" key="1">
    <source>
        <dbReference type="SAM" id="Phobius"/>
    </source>
</evidence>
<dbReference type="Gene3D" id="2.130.10.10">
    <property type="entry name" value="YVTN repeat-like/Quinoprotein amine dehydrogenase"/>
    <property type="match status" value="2"/>
</dbReference>
<keyword evidence="1" id="KW-0472">Membrane</keyword>